<evidence type="ECO:0000313" key="5">
    <source>
        <dbReference type="Proteomes" id="UP000585474"/>
    </source>
</evidence>
<feature type="domain" description="Piezo-type mechanosensitive ion channel homolog" evidence="3">
    <location>
        <begin position="21"/>
        <end position="142"/>
    </location>
</feature>
<evidence type="ECO:0000256" key="2">
    <source>
        <dbReference type="SAM" id="Phobius"/>
    </source>
</evidence>
<feature type="transmembrane region" description="Helical" evidence="2">
    <location>
        <begin position="127"/>
        <end position="146"/>
    </location>
</feature>
<feature type="transmembrane region" description="Helical" evidence="2">
    <location>
        <begin position="590"/>
        <end position="609"/>
    </location>
</feature>
<protein>
    <recommendedName>
        <fullName evidence="3">Piezo-type mechanosensitive ion channel homolog domain-containing protein</fullName>
    </recommendedName>
</protein>
<feature type="transmembrane region" description="Helical" evidence="2">
    <location>
        <begin position="76"/>
        <end position="99"/>
    </location>
</feature>
<feature type="region of interest" description="Disordered" evidence="1">
    <location>
        <begin position="471"/>
        <end position="492"/>
    </location>
</feature>
<dbReference type="Proteomes" id="UP000585474">
    <property type="component" value="Unassembled WGS sequence"/>
</dbReference>
<keyword evidence="2" id="KW-0472">Membrane</keyword>
<reference evidence="4 5" key="1">
    <citation type="submission" date="2019-07" db="EMBL/GenBank/DDBJ databases">
        <title>De Novo Assembly of kiwifruit Actinidia rufa.</title>
        <authorList>
            <person name="Sugita-Konishi S."/>
            <person name="Sato K."/>
            <person name="Mori E."/>
            <person name="Abe Y."/>
            <person name="Kisaki G."/>
            <person name="Hamano K."/>
            <person name="Suezawa K."/>
            <person name="Otani M."/>
            <person name="Fukuda T."/>
            <person name="Manabe T."/>
            <person name="Gomi K."/>
            <person name="Tabuchi M."/>
            <person name="Akimitsu K."/>
            <person name="Kataoka I."/>
        </authorList>
    </citation>
    <scope>NUCLEOTIDE SEQUENCE [LARGE SCALE GENOMIC DNA]</scope>
    <source>
        <strain evidence="5">cv. Fuchu</strain>
    </source>
</reference>
<dbReference type="GO" id="GO:0008381">
    <property type="term" value="F:mechanosensitive monoatomic ion channel activity"/>
    <property type="evidence" value="ECO:0007669"/>
    <property type="project" value="InterPro"/>
</dbReference>
<proteinExistence type="predicted"/>
<dbReference type="InterPro" id="IPR057611">
    <property type="entry name" value="PIEZO_dom"/>
</dbReference>
<feature type="transmembrane region" description="Helical" evidence="2">
    <location>
        <begin position="717"/>
        <end position="735"/>
    </location>
</feature>
<dbReference type="PANTHER" id="PTHR13167:SF25">
    <property type="entry name" value="PIEZO-TYPE MECHANOSENSITIVE ION CHANNEL COMPONENT"/>
    <property type="match status" value="1"/>
</dbReference>
<name>A0A7J0GSB1_9ERIC</name>
<accession>A0A7J0GSB1</accession>
<feature type="transmembrane region" description="Helical" evidence="2">
    <location>
        <begin position="203"/>
        <end position="220"/>
    </location>
</feature>
<feature type="transmembrane region" description="Helical" evidence="2">
    <location>
        <begin position="271"/>
        <end position="291"/>
    </location>
</feature>
<keyword evidence="2" id="KW-0812">Transmembrane</keyword>
<dbReference type="GO" id="GO:0050982">
    <property type="term" value="P:detection of mechanical stimulus"/>
    <property type="evidence" value="ECO:0007669"/>
    <property type="project" value="TreeGrafter"/>
</dbReference>
<dbReference type="EMBL" id="BJWL01000023">
    <property type="protein sequence ID" value="GFZ13682.1"/>
    <property type="molecule type" value="Genomic_DNA"/>
</dbReference>
<dbReference type="PANTHER" id="PTHR13167">
    <property type="entry name" value="PIEZO-TYPE MECHANOSENSITIVE ION CHANNEL COMPONENT"/>
    <property type="match status" value="1"/>
</dbReference>
<dbReference type="GO" id="GO:0071260">
    <property type="term" value="P:cellular response to mechanical stimulus"/>
    <property type="evidence" value="ECO:0007669"/>
    <property type="project" value="TreeGrafter"/>
</dbReference>
<dbReference type="GO" id="GO:0042391">
    <property type="term" value="P:regulation of membrane potential"/>
    <property type="evidence" value="ECO:0007669"/>
    <property type="project" value="TreeGrafter"/>
</dbReference>
<evidence type="ECO:0000259" key="3">
    <source>
        <dbReference type="Pfam" id="PF25288"/>
    </source>
</evidence>
<dbReference type="GO" id="GO:0016020">
    <property type="term" value="C:membrane"/>
    <property type="evidence" value="ECO:0007669"/>
    <property type="project" value="InterPro"/>
</dbReference>
<dbReference type="InterPro" id="IPR027272">
    <property type="entry name" value="Piezo"/>
</dbReference>
<dbReference type="GO" id="GO:0005261">
    <property type="term" value="F:monoatomic cation channel activity"/>
    <property type="evidence" value="ECO:0007669"/>
    <property type="project" value="TreeGrafter"/>
</dbReference>
<sequence>MDDLQMTTVTVEVKEETKVLIVATIAWGLRKCSRAIELVLIFLIAMKPGFIHAVYIIFFLIYLLSHNINKRIRKALILLCEAHFAILYILQLNFISTFLEQKGSLSMEILSQLGLLERDSSWDFLEIAFLAGLCAVHNHVLLSVYASPNVRDSHNDSSYERKIASYLSAIGQKFLSIYRSFGTYIAFLTILVTVYFVRPNYVSFGYIFLLLFWITGRQLVEKTKRRLWFPLKAYAIVVFIFIYSLSIFPSFEMWLSGEIDLSDWGYDTGVSLWENVWESLAVMIVMQLYSYERRQSSHIRPGYPDPLQYGLLGFIRRLLIWHSQKILFVALFYASLSPISAFGFLYLLGLLNICFKCGVNRLRCFLDRNTMNFPFFWVSGVFKPGFWGFEAGLRAKVLVITACTLQYNVFHWLEQVTSTLRNVGKWEEPCPLFISEEDILPVISISNGEERVSPDSRALSANRMGRTHDSWTSFNSDSSQSSPNLPSNTGISSGSRKYSFGYIWGSSKESHKWNKMRIQALRKERFETQMTTLKIYLKYWMENTFNLFGLEINMIALLLASFALLNAVSMLYIASLAACILLDRRIIRKFWPIFVFLFASILILEYFALWKTIVPLNQHSASETDVRCHDCWRSLNLYFPYCRNCWLGLTVDDPRILVSNFVVFMLSCFKLRADQISGLSLSFTYRQVLSQRKNAFVWRDLSFETKSMWTFLDYVRLYCYCHLLDLVLALILITGTFEYDILHFGYLGFALVFFRIRLQNTKEEE</sequence>
<evidence type="ECO:0000256" key="1">
    <source>
        <dbReference type="SAM" id="MobiDB-lite"/>
    </source>
</evidence>
<dbReference type="AlphaFoldDB" id="A0A7J0GSB1"/>
<feature type="transmembrane region" description="Helical" evidence="2">
    <location>
        <begin position="177"/>
        <end position="197"/>
    </location>
</feature>
<feature type="transmembrane region" description="Helical" evidence="2">
    <location>
        <begin position="38"/>
        <end position="64"/>
    </location>
</feature>
<keyword evidence="2" id="KW-1133">Transmembrane helix</keyword>
<organism evidence="4 5">
    <name type="scientific">Actinidia rufa</name>
    <dbReference type="NCBI Taxonomy" id="165716"/>
    <lineage>
        <taxon>Eukaryota</taxon>
        <taxon>Viridiplantae</taxon>
        <taxon>Streptophyta</taxon>
        <taxon>Embryophyta</taxon>
        <taxon>Tracheophyta</taxon>
        <taxon>Spermatophyta</taxon>
        <taxon>Magnoliopsida</taxon>
        <taxon>eudicotyledons</taxon>
        <taxon>Gunneridae</taxon>
        <taxon>Pentapetalae</taxon>
        <taxon>asterids</taxon>
        <taxon>Ericales</taxon>
        <taxon>Actinidiaceae</taxon>
        <taxon>Actinidia</taxon>
    </lineage>
</organism>
<comment type="caution">
    <text evidence="4">The sequence shown here is derived from an EMBL/GenBank/DDBJ whole genome shotgun (WGS) entry which is preliminary data.</text>
</comment>
<dbReference type="Pfam" id="PF25288">
    <property type="entry name" value="PIEZO"/>
    <property type="match status" value="1"/>
</dbReference>
<gene>
    <name evidence="4" type="ORF">Acr_23g0020670</name>
</gene>
<keyword evidence="5" id="KW-1185">Reference proteome</keyword>
<feature type="compositionally biased region" description="Low complexity" evidence="1">
    <location>
        <begin position="471"/>
        <end position="488"/>
    </location>
</feature>
<feature type="transmembrane region" description="Helical" evidence="2">
    <location>
        <begin position="232"/>
        <end position="251"/>
    </location>
</feature>
<feature type="transmembrane region" description="Helical" evidence="2">
    <location>
        <begin position="741"/>
        <end position="758"/>
    </location>
</feature>
<feature type="transmembrane region" description="Helical" evidence="2">
    <location>
        <begin position="656"/>
        <end position="673"/>
    </location>
</feature>
<feature type="transmembrane region" description="Helical" evidence="2">
    <location>
        <begin position="554"/>
        <end position="578"/>
    </location>
</feature>
<evidence type="ECO:0000313" key="4">
    <source>
        <dbReference type="EMBL" id="GFZ13682.1"/>
    </source>
</evidence>
<dbReference type="OrthoDB" id="303066at2759"/>
<feature type="transmembrane region" description="Helical" evidence="2">
    <location>
        <begin position="326"/>
        <end position="351"/>
    </location>
</feature>